<organism evidence="1 2">
    <name type="scientific">Caerostris extrusa</name>
    <name type="common">Bark spider</name>
    <name type="synonym">Caerostris bankana</name>
    <dbReference type="NCBI Taxonomy" id="172846"/>
    <lineage>
        <taxon>Eukaryota</taxon>
        <taxon>Metazoa</taxon>
        <taxon>Ecdysozoa</taxon>
        <taxon>Arthropoda</taxon>
        <taxon>Chelicerata</taxon>
        <taxon>Arachnida</taxon>
        <taxon>Araneae</taxon>
        <taxon>Araneomorphae</taxon>
        <taxon>Entelegynae</taxon>
        <taxon>Araneoidea</taxon>
        <taxon>Araneidae</taxon>
        <taxon>Caerostris</taxon>
    </lineage>
</organism>
<sequence length="86" mass="9940">MSSSQNIMHVLFSFLTSKRSTFQVTSPQKSRTKNTLSTLNSCSFFSFAPYLDSVEKGENLNAPSYSEEWNRTRVQSRLLFEMDPFQ</sequence>
<protein>
    <submittedName>
        <fullName evidence="1">Uncharacterized protein</fullName>
    </submittedName>
</protein>
<dbReference type="AlphaFoldDB" id="A0AAV4P9F2"/>
<dbReference type="EMBL" id="BPLR01004215">
    <property type="protein sequence ID" value="GIX93210.1"/>
    <property type="molecule type" value="Genomic_DNA"/>
</dbReference>
<keyword evidence="2" id="KW-1185">Reference proteome</keyword>
<evidence type="ECO:0000313" key="1">
    <source>
        <dbReference type="EMBL" id="GIX93210.1"/>
    </source>
</evidence>
<evidence type="ECO:0000313" key="2">
    <source>
        <dbReference type="Proteomes" id="UP001054945"/>
    </source>
</evidence>
<dbReference type="Proteomes" id="UP001054945">
    <property type="component" value="Unassembled WGS sequence"/>
</dbReference>
<comment type="caution">
    <text evidence="1">The sequence shown here is derived from an EMBL/GenBank/DDBJ whole genome shotgun (WGS) entry which is preliminary data.</text>
</comment>
<reference evidence="1 2" key="1">
    <citation type="submission" date="2021-06" db="EMBL/GenBank/DDBJ databases">
        <title>Caerostris extrusa draft genome.</title>
        <authorList>
            <person name="Kono N."/>
            <person name="Arakawa K."/>
        </authorList>
    </citation>
    <scope>NUCLEOTIDE SEQUENCE [LARGE SCALE GENOMIC DNA]</scope>
</reference>
<accession>A0AAV4P9F2</accession>
<proteinExistence type="predicted"/>
<gene>
    <name evidence="1" type="ORF">CEXT_133201</name>
</gene>
<name>A0AAV4P9F2_CAEEX</name>